<evidence type="ECO:0000256" key="3">
    <source>
        <dbReference type="ARBA" id="ARBA00022679"/>
    </source>
</evidence>
<reference evidence="5 6" key="1">
    <citation type="submission" date="2020-01" db="EMBL/GenBank/DDBJ databases">
        <title>Jiella pacifica sp. nov.</title>
        <authorList>
            <person name="Xue Z."/>
            <person name="Zhu S."/>
            <person name="Chen J."/>
            <person name="Yang J."/>
        </authorList>
    </citation>
    <scope>NUCLEOTIDE SEQUENCE [LARGE SCALE GENOMIC DNA]</scope>
    <source>
        <strain evidence="5 6">40Bstr34</strain>
    </source>
</reference>
<dbReference type="GO" id="GO:0016757">
    <property type="term" value="F:glycosyltransferase activity"/>
    <property type="evidence" value="ECO:0007669"/>
    <property type="project" value="UniProtKB-KW"/>
</dbReference>
<organism evidence="5 6">
    <name type="scientific">Jiella pacifica</name>
    <dbReference type="NCBI Taxonomy" id="2696469"/>
    <lineage>
        <taxon>Bacteria</taxon>
        <taxon>Pseudomonadati</taxon>
        <taxon>Pseudomonadota</taxon>
        <taxon>Alphaproteobacteria</taxon>
        <taxon>Hyphomicrobiales</taxon>
        <taxon>Aurantimonadaceae</taxon>
        <taxon>Jiella</taxon>
    </lineage>
</organism>
<comment type="similarity">
    <text evidence="1">Belongs to the glycosyltransferase 2 family.</text>
</comment>
<dbReference type="AlphaFoldDB" id="A0A6N9T617"/>
<dbReference type="InterPro" id="IPR001173">
    <property type="entry name" value="Glyco_trans_2-like"/>
</dbReference>
<accession>A0A6N9T617</accession>
<dbReference type="InterPro" id="IPR029044">
    <property type="entry name" value="Nucleotide-diphossugar_trans"/>
</dbReference>
<protein>
    <submittedName>
        <fullName evidence="5">Glycosyltransferase</fullName>
    </submittedName>
</protein>
<sequence>MKLSVVVPTRNRPRELATLLANLAEQTRWPDDVTIVDGSDEEFCPEIRRLAAASGLSCRYLRHWPPSAAAQRNAGLDAVLPGCDLVALIDDDLTLNPQAFEIACRESARLGEEFVGLGFNPTEDEARIGYGALKSTGLARSLGLYSDRVGAITPSGWHTRLLFVDRLTEVDWLLSGAVVWRVAAIRDLRFDEFFEQYSYLEDLEFSLQARRRGRFAILPEATYLHVPAEGGRKSRFWFGRIEIRNRHYIVRKHGLSRWQFWLGAGIRTAMTFGGALVGRGEDAGRLRGNLAEVLSMIGNRTRTLFRTDRTATS</sequence>
<feature type="domain" description="Glycosyltransferase 2-like" evidence="4">
    <location>
        <begin position="4"/>
        <end position="111"/>
    </location>
</feature>
<gene>
    <name evidence="5" type="ORF">GTK09_07985</name>
</gene>
<name>A0A6N9T617_9HYPH</name>
<evidence type="ECO:0000259" key="4">
    <source>
        <dbReference type="Pfam" id="PF00535"/>
    </source>
</evidence>
<evidence type="ECO:0000256" key="2">
    <source>
        <dbReference type="ARBA" id="ARBA00022676"/>
    </source>
</evidence>
<evidence type="ECO:0000313" key="5">
    <source>
        <dbReference type="EMBL" id="NDW04368.1"/>
    </source>
</evidence>
<dbReference type="SUPFAM" id="SSF53448">
    <property type="entry name" value="Nucleotide-diphospho-sugar transferases"/>
    <property type="match status" value="1"/>
</dbReference>
<evidence type="ECO:0000256" key="1">
    <source>
        <dbReference type="ARBA" id="ARBA00006739"/>
    </source>
</evidence>
<dbReference type="Gene3D" id="3.90.550.10">
    <property type="entry name" value="Spore Coat Polysaccharide Biosynthesis Protein SpsA, Chain A"/>
    <property type="match status" value="1"/>
</dbReference>
<dbReference type="EMBL" id="JAAAMG010000005">
    <property type="protein sequence ID" value="NDW04368.1"/>
    <property type="molecule type" value="Genomic_DNA"/>
</dbReference>
<dbReference type="PANTHER" id="PTHR43179:SF12">
    <property type="entry name" value="GALACTOFURANOSYLTRANSFERASE GLFT2"/>
    <property type="match status" value="1"/>
</dbReference>
<evidence type="ECO:0000313" key="6">
    <source>
        <dbReference type="Proteomes" id="UP000469011"/>
    </source>
</evidence>
<dbReference type="RefSeq" id="WP_163462557.1">
    <property type="nucleotide sequence ID" value="NZ_JAAAMG010000005.1"/>
</dbReference>
<proteinExistence type="inferred from homology"/>
<comment type="caution">
    <text evidence="5">The sequence shown here is derived from an EMBL/GenBank/DDBJ whole genome shotgun (WGS) entry which is preliminary data.</text>
</comment>
<dbReference type="Pfam" id="PF00535">
    <property type="entry name" value="Glycos_transf_2"/>
    <property type="match status" value="1"/>
</dbReference>
<dbReference type="PANTHER" id="PTHR43179">
    <property type="entry name" value="RHAMNOSYLTRANSFERASE WBBL"/>
    <property type="match status" value="1"/>
</dbReference>
<keyword evidence="3 5" id="KW-0808">Transferase</keyword>
<dbReference type="CDD" id="cd00761">
    <property type="entry name" value="Glyco_tranf_GTA_type"/>
    <property type="match status" value="1"/>
</dbReference>
<dbReference type="Proteomes" id="UP000469011">
    <property type="component" value="Unassembled WGS sequence"/>
</dbReference>
<keyword evidence="2" id="KW-0328">Glycosyltransferase</keyword>
<keyword evidence="6" id="KW-1185">Reference proteome</keyword>